<evidence type="ECO:0008006" key="4">
    <source>
        <dbReference type="Google" id="ProtNLM"/>
    </source>
</evidence>
<accession>A0A2T0R1H7</accession>
<comment type="caution">
    <text evidence="2">The sequence shown here is derived from an EMBL/GenBank/DDBJ whole genome shotgun (WGS) entry which is preliminary data.</text>
</comment>
<keyword evidence="1" id="KW-0732">Signal</keyword>
<gene>
    <name evidence="2" type="ORF">CLV37_10888</name>
</gene>
<dbReference type="AlphaFoldDB" id="A0A2T0R1H7"/>
<sequence>MNRQSKNLARAAAALVAGPVLVATAAPALAAPQHRSPQAAQLEVTPFVRASTCPGEVDAAHPTCRVVSWTTAPKDGRTWAFVEMTTEQYDAATGGKTYVSDVQCDGPVRVQQRRGVITLEGAFPRCDVGVGRAAAGPYWFRGQILDSGLDATTQVNQRQYRHTLYSSVL</sequence>
<name>A0A2T0R1H7_9ACTN</name>
<dbReference type="Proteomes" id="UP000238083">
    <property type="component" value="Unassembled WGS sequence"/>
</dbReference>
<proteinExistence type="predicted"/>
<feature type="chain" id="PRO_5015773421" description="Secreted protein" evidence="1">
    <location>
        <begin position="31"/>
        <end position="169"/>
    </location>
</feature>
<dbReference type="RefSeq" id="WP_106212199.1">
    <property type="nucleotide sequence ID" value="NZ_PVZF01000008.1"/>
</dbReference>
<protein>
    <recommendedName>
        <fullName evidence="4">Secreted protein</fullName>
    </recommendedName>
</protein>
<keyword evidence="3" id="KW-1185">Reference proteome</keyword>
<evidence type="ECO:0000313" key="3">
    <source>
        <dbReference type="Proteomes" id="UP000238083"/>
    </source>
</evidence>
<organism evidence="2 3">
    <name type="scientific">Kineococcus rhizosphaerae</name>
    <dbReference type="NCBI Taxonomy" id="559628"/>
    <lineage>
        <taxon>Bacteria</taxon>
        <taxon>Bacillati</taxon>
        <taxon>Actinomycetota</taxon>
        <taxon>Actinomycetes</taxon>
        <taxon>Kineosporiales</taxon>
        <taxon>Kineosporiaceae</taxon>
        <taxon>Kineococcus</taxon>
    </lineage>
</organism>
<evidence type="ECO:0000313" key="2">
    <source>
        <dbReference type="EMBL" id="PRY13419.1"/>
    </source>
</evidence>
<reference evidence="2 3" key="1">
    <citation type="submission" date="2018-03" db="EMBL/GenBank/DDBJ databases">
        <title>Genomic Encyclopedia of Archaeal and Bacterial Type Strains, Phase II (KMG-II): from individual species to whole genera.</title>
        <authorList>
            <person name="Goeker M."/>
        </authorList>
    </citation>
    <scope>NUCLEOTIDE SEQUENCE [LARGE SCALE GENOMIC DNA]</scope>
    <source>
        <strain evidence="2 3">DSM 19711</strain>
    </source>
</reference>
<evidence type="ECO:0000256" key="1">
    <source>
        <dbReference type="SAM" id="SignalP"/>
    </source>
</evidence>
<dbReference type="EMBL" id="PVZF01000008">
    <property type="protein sequence ID" value="PRY13419.1"/>
    <property type="molecule type" value="Genomic_DNA"/>
</dbReference>
<feature type="signal peptide" evidence="1">
    <location>
        <begin position="1"/>
        <end position="30"/>
    </location>
</feature>